<dbReference type="HOGENOM" id="CLU_2748151_0_0_2"/>
<gene>
    <name evidence="1" type="ORF">MSBRM_1443</name>
</gene>
<dbReference type="EMBL" id="CP009528">
    <property type="protein sequence ID" value="AKB54441.1"/>
    <property type="molecule type" value="Genomic_DNA"/>
</dbReference>
<name>A0A0E3LNA7_METBA</name>
<dbReference type="KEGG" id="mby:MSBRM_1443"/>
<dbReference type="AlphaFoldDB" id="A0A0E3LNA7"/>
<sequence>MLKKTSRNVEVVVYRTAKENRRRRQDNNNVFFLPALSQNMAAGIANRPVDMETSESMSPRKSSLNPSLKMYRLKITS</sequence>
<keyword evidence="2" id="KW-1185">Reference proteome</keyword>
<protein>
    <submittedName>
        <fullName evidence="1">Uncharacterized protein</fullName>
    </submittedName>
</protein>
<evidence type="ECO:0000313" key="1">
    <source>
        <dbReference type="EMBL" id="AKB54441.1"/>
    </source>
</evidence>
<reference evidence="1 2" key="1">
    <citation type="submission" date="2014-07" db="EMBL/GenBank/DDBJ databases">
        <title>Methanogenic archaea and the global carbon cycle.</title>
        <authorList>
            <person name="Henriksen J.R."/>
            <person name="Luke J."/>
            <person name="Reinhart S."/>
            <person name="Benedict M.N."/>
            <person name="Youngblut N.D."/>
            <person name="Metcalf M.E."/>
            <person name="Whitaker R.J."/>
            <person name="Metcalf W.W."/>
        </authorList>
    </citation>
    <scope>NUCLEOTIDE SEQUENCE [LARGE SCALE GENOMIC DNA]</scope>
    <source>
        <strain evidence="1 2">MS</strain>
    </source>
</reference>
<dbReference type="Proteomes" id="UP000033033">
    <property type="component" value="Chromosome"/>
</dbReference>
<evidence type="ECO:0000313" key="2">
    <source>
        <dbReference type="Proteomes" id="UP000033033"/>
    </source>
</evidence>
<accession>A0A0E3LNA7</accession>
<proteinExistence type="predicted"/>
<organism evidence="1 2">
    <name type="scientific">Methanosarcina barkeri MS</name>
    <dbReference type="NCBI Taxonomy" id="1434108"/>
    <lineage>
        <taxon>Archaea</taxon>
        <taxon>Methanobacteriati</taxon>
        <taxon>Methanobacteriota</taxon>
        <taxon>Stenosarchaea group</taxon>
        <taxon>Methanomicrobia</taxon>
        <taxon>Methanosarcinales</taxon>
        <taxon>Methanosarcinaceae</taxon>
        <taxon>Methanosarcina</taxon>
    </lineage>
</organism>